<dbReference type="Pfam" id="PF13899">
    <property type="entry name" value="Thioredoxin_7"/>
    <property type="match status" value="1"/>
</dbReference>
<name>A0AAW2IG25_9NEOP</name>
<dbReference type="InterPro" id="IPR036249">
    <property type="entry name" value="Thioredoxin-like_sf"/>
</dbReference>
<dbReference type="AlphaFoldDB" id="A0AAW2IG25"/>
<evidence type="ECO:0008006" key="3">
    <source>
        <dbReference type="Google" id="ProtNLM"/>
    </source>
</evidence>
<dbReference type="PANTHER" id="PTHR15337:SF11">
    <property type="entry name" value="THIOREDOXIN DOMAIN-CONTAINING PROTEIN"/>
    <property type="match status" value="1"/>
</dbReference>
<dbReference type="InterPro" id="IPR051099">
    <property type="entry name" value="AGR/TXD"/>
</dbReference>
<dbReference type="GO" id="GO:0005783">
    <property type="term" value="C:endoplasmic reticulum"/>
    <property type="evidence" value="ECO:0007669"/>
    <property type="project" value="TreeGrafter"/>
</dbReference>
<dbReference type="PANTHER" id="PTHR15337">
    <property type="entry name" value="ANTERIOR GRADIENT PROTEIN-RELATED"/>
    <property type="match status" value="1"/>
</dbReference>
<reference evidence="2" key="1">
    <citation type="journal article" date="2024" name="Gigascience">
        <title>Chromosome-level genome of the poultry shaft louse Menopon gallinae provides insight into the host-switching and adaptive evolution of parasitic lice.</title>
        <authorList>
            <person name="Xu Y."/>
            <person name="Ma L."/>
            <person name="Liu S."/>
            <person name="Liang Y."/>
            <person name="Liu Q."/>
            <person name="He Z."/>
            <person name="Tian L."/>
            <person name="Duan Y."/>
            <person name="Cai W."/>
            <person name="Li H."/>
            <person name="Song F."/>
        </authorList>
    </citation>
    <scope>NUCLEOTIDE SEQUENCE</scope>
    <source>
        <strain evidence="2">Cailab_2023a</strain>
    </source>
</reference>
<dbReference type="Gene3D" id="3.40.30.10">
    <property type="entry name" value="Glutaredoxin"/>
    <property type="match status" value="1"/>
</dbReference>
<comment type="caution">
    <text evidence="2">The sequence shown here is derived from an EMBL/GenBank/DDBJ whole genome shotgun (WGS) entry which is preliminary data.</text>
</comment>
<keyword evidence="1" id="KW-0732">Signal</keyword>
<accession>A0AAW2IG25</accession>
<evidence type="ECO:0000256" key="1">
    <source>
        <dbReference type="ARBA" id="ARBA00022729"/>
    </source>
</evidence>
<sequence length="118" mass="13495">MRCEKSLNSGVSQMRATRRPGMVVIYKSWCPVCEELKTVFLSSREIDRLNEAEPTDAAFAPDGDYVPRIFFLAPTGQIIYDVVNRQGDGKYKYFYRSAESLIESMNKVMGFFPPDGRH</sequence>
<dbReference type="EMBL" id="JARGDH010000001">
    <property type="protein sequence ID" value="KAL0280420.1"/>
    <property type="molecule type" value="Genomic_DNA"/>
</dbReference>
<proteinExistence type="predicted"/>
<dbReference type="SUPFAM" id="SSF52833">
    <property type="entry name" value="Thioredoxin-like"/>
    <property type="match status" value="1"/>
</dbReference>
<evidence type="ECO:0000313" key="2">
    <source>
        <dbReference type="EMBL" id="KAL0280420.1"/>
    </source>
</evidence>
<organism evidence="2">
    <name type="scientific">Menopon gallinae</name>
    <name type="common">poultry shaft louse</name>
    <dbReference type="NCBI Taxonomy" id="328185"/>
    <lineage>
        <taxon>Eukaryota</taxon>
        <taxon>Metazoa</taxon>
        <taxon>Ecdysozoa</taxon>
        <taxon>Arthropoda</taxon>
        <taxon>Hexapoda</taxon>
        <taxon>Insecta</taxon>
        <taxon>Pterygota</taxon>
        <taxon>Neoptera</taxon>
        <taxon>Paraneoptera</taxon>
        <taxon>Psocodea</taxon>
        <taxon>Troctomorpha</taxon>
        <taxon>Phthiraptera</taxon>
        <taxon>Amblycera</taxon>
        <taxon>Menoponidae</taxon>
        <taxon>Menopon</taxon>
    </lineage>
</organism>
<protein>
    <recommendedName>
        <fullName evidence="3">Thioredoxin domain-containing protein 12</fullName>
    </recommendedName>
</protein>
<gene>
    <name evidence="2" type="ORF">PYX00_001715</name>
</gene>